<feature type="region of interest" description="Disordered" evidence="5">
    <location>
        <begin position="241"/>
        <end position="261"/>
    </location>
</feature>
<dbReference type="Pfam" id="PF00440">
    <property type="entry name" value="TetR_N"/>
    <property type="match status" value="1"/>
</dbReference>
<dbReference type="PANTHER" id="PTHR30055">
    <property type="entry name" value="HTH-TYPE TRANSCRIPTIONAL REGULATOR RUTR"/>
    <property type="match status" value="1"/>
</dbReference>
<evidence type="ECO:0000313" key="7">
    <source>
        <dbReference type="EMBL" id="SUV64520.1"/>
    </source>
</evidence>
<dbReference type="PROSITE" id="PS50977">
    <property type="entry name" value="HTH_TETR_2"/>
    <property type="match status" value="1"/>
</dbReference>
<evidence type="ECO:0000256" key="1">
    <source>
        <dbReference type="ARBA" id="ARBA00023015"/>
    </source>
</evidence>
<feature type="domain" description="HTH tetR-type" evidence="6">
    <location>
        <begin position="53"/>
        <end position="111"/>
    </location>
</feature>
<keyword evidence="2 4" id="KW-0238">DNA-binding</keyword>
<feature type="compositionally biased region" description="Basic residues" evidence="5">
    <location>
        <begin position="252"/>
        <end position="261"/>
    </location>
</feature>
<dbReference type="SUPFAM" id="SSF46689">
    <property type="entry name" value="Homeodomain-like"/>
    <property type="match status" value="1"/>
</dbReference>
<evidence type="ECO:0000256" key="5">
    <source>
        <dbReference type="SAM" id="MobiDB-lite"/>
    </source>
</evidence>
<keyword evidence="1" id="KW-0805">Transcription regulation</keyword>
<dbReference type="InterPro" id="IPR009057">
    <property type="entry name" value="Homeodomain-like_sf"/>
</dbReference>
<feature type="DNA-binding region" description="H-T-H motif" evidence="4">
    <location>
        <begin position="74"/>
        <end position="93"/>
    </location>
</feature>
<dbReference type="GO" id="GO:0000976">
    <property type="term" value="F:transcription cis-regulatory region binding"/>
    <property type="evidence" value="ECO:0007669"/>
    <property type="project" value="TreeGrafter"/>
</dbReference>
<name>A0A381A5A5_BORPT</name>
<dbReference type="Proteomes" id="UP000255014">
    <property type="component" value="Unassembled WGS sequence"/>
</dbReference>
<dbReference type="EMBL" id="UFTT01000002">
    <property type="protein sequence ID" value="SUV64520.1"/>
    <property type="molecule type" value="Genomic_DNA"/>
</dbReference>
<keyword evidence="3" id="KW-0804">Transcription</keyword>
<protein>
    <submittedName>
        <fullName evidence="7">Bacterial regulatory proteins, tetR family</fullName>
    </submittedName>
</protein>
<sequence>MRRKNHIETSVSRQSAGAADTAATQTLPESVPLIAPASPQAALSGEPPHGPRARMRRTLLDTAQRLMVQGITPSVAELAEAAAVSRATAYRYFPSQSALIAAVVDQSLGPILQWQPQSDDAAERIDELLRFAYPRLQQHEASLRAAIMVSLQQYAEASAGQNPDTPRLVRGHRVDTLKHVTAPLASQLEPAAHQRVIRALSLLYGTEVFLILKDIWHLELDDIVDVVTWAAQAIVRQAQQEAGIAPTSGKTPAKRKRNAPG</sequence>
<gene>
    <name evidence="7" type="ORF">NCTC10911_01546</name>
</gene>
<dbReference type="InterPro" id="IPR001647">
    <property type="entry name" value="HTH_TetR"/>
</dbReference>
<evidence type="ECO:0000256" key="3">
    <source>
        <dbReference type="ARBA" id="ARBA00023163"/>
    </source>
</evidence>
<evidence type="ECO:0000256" key="2">
    <source>
        <dbReference type="ARBA" id="ARBA00023125"/>
    </source>
</evidence>
<proteinExistence type="predicted"/>
<dbReference type="PANTHER" id="PTHR30055:SF234">
    <property type="entry name" value="HTH-TYPE TRANSCRIPTIONAL REGULATOR BETI"/>
    <property type="match status" value="1"/>
</dbReference>
<organism evidence="7 8">
    <name type="scientific">Bordetella pertussis</name>
    <dbReference type="NCBI Taxonomy" id="520"/>
    <lineage>
        <taxon>Bacteria</taxon>
        <taxon>Pseudomonadati</taxon>
        <taxon>Pseudomonadota</taxon>
        <taxon>Betaproteobacteria</taxon>
        <taxon>Burkholderiales</taxon>
        <taxon>Alcaligenaceae</taxon>
        <taxon>Bordetella</taxon>
    </lineage>
</organism>
<dbReference type="InterPro" id="IPR050109">
    <property type="entry name" value="HTH-type_TetR-like_transc_reg"/>
</dbReference>
<dbReference type="Gene3D" id="1.10.357.10">
    <property type="entry name" value="Tetracycline Repressor, domain 2"/>
    <property type="match status" value="1"/>
</dbReference>
<evidence type="ECO:0000259" key="6">
    <source>
        <dbReference type="PROSITE" id="PS50977"/>
    </source>
</evidence>
<evidence type="ECO:0000313" key="8">
    <source>
        <dbReference type="Proteomes" id="UP000255014"/>
    </source>
</evidence>
<dbReference type="GO" id="GO:0003700">
    <property type="term" value="F:DNA-binding transcription factor activity"/>
    <property type="evidence" value="ECO:0007669"/>
    <property type="project" value="TreeGrafter"/>
</dbReference>
<dbReference type="AlphaFoldDB" id="A0A381A5A5"/>
<accession>A0A381A5A5</accession>
<reference evidence="7 8" key="1">
    <citation type="submission" date="2018-06" db="EMBL/GenBank/DDBJ databases">
        <authorList>
            <consortium name="Pathogen Informatics"/>
            <person name="Doyle S."/>
        </authorList>
    </citation>
    <scope>NUCLEOTIDE SEQUENCE [LARGE SCALE GENOMIC DNA]</scope>
    <source>
        <strain evidence="7 8">NCTC10911</strain>
    </source>
</reference>
<evidence type="ECO:0000256" key="4">
    <source>
        <dbReference type="PROSITE-ProRule" id="PRU00335"/>
    </source>
</evidence>
<feature type="region of interest" description="Disordered" evidence="5">
    <location>
        <begin position="1"/>
        <end position="24"/>
    </location>
</feature>